<gene>
    <name evidence="2" type="ORF">BSTOLATCC_MIC49347</name>
</gene>
<dbReference type="EMBL" id="CAJZBQ010000048">
    <property type="protein sequence ID" value="CAG9329727.1"/>
    <property type="molecule type" value="Genomic_DNA"/>
</dbReference>
<evidence type="ECO:0008006" key="4">
    <source>
        <dbReference type="Google" id="ProtNLM"/>
    </source>
</evidence>
<reference evidence="2" key="1">
    <citation type="submission" date="2021-09" db="EMBL/GenBank/DDBJ databases">
        <authorList>
            <consortium name="AG Swart"/>
            <person name="Singh M."/>
            <person name="Singh A."/>
            <person name="Seah K."/>
            <person name="Emmerich C."/>
        </authorList>
    </citation>
    <scope>NUCLEOTIDE SEQUENCE</scope>
    <source>
        <strain evidence="2">ATCC30299</strain>
    </source>
</reference>
<keyword evidence="3" id="KW-1185">Reference proteome</keyword>
<dbReference type="Proteomes" id="UP001162131">
    <property type="component" value="Unassembled WGS sequence"/>
</dbReference>
<organism evidence="2 3">
    <name type="scientific">Blepharisma stoltei</name>
    <dbReference type="NCBI Taxonomy" id="1481888"/>
    <lineage>
        <taxon>Eukaryota</taxon>
        <taxon>Sar</taxon>
        <taxon>Alveolata</taxon>
        <taxon>Ciliophora</taxon>
        <taxon>Postciliodesmatophora</taxon>
        <taxon>Heterotrichea</taxon>
        <taxon>Heterotrichida</taxon>
        <taxon>Blepharismidae</taxon>
        <taxon>Blepharisma</taxon>
    </lineage>
</organism>
<evidence type="ECO:0000313" key="3">
    <source>
        <dbReference type="Proteomes" id="UP001162131"/>
    </source>
</evidence>
<sequence>MAKHAGKLWLLLFLSPGLCFTEYSLEAEEAILCSSYTCKLSTQEFTSETCIYYDSSGNGTYYVTNCTNVAYPYCPESAGKNSTCAIKPDPTNVAKWPGEKCVSNDDCSNYATKGCVEGICRGSSIGESCTSQNNCDPGYHCSNSTCVLQLEIGEKGCNEDGDCVNSAGCDIATNAKPGTGVCIEYLSVGEYHRVQSCDSTDYTNMLCASNLCATQCYRSYCLPRLPSLNQPPVACTSNSNCSSVIDPQYEMPLYSQCTCGFNPEGKAYCGLFPGDTLYGKYLDKLTDYLESSALLYCNTERRFNPVCMKDWWGAKNMAIYSYYYTIVFDYPDIQNNQDCVAEIFNAKYVSISQQYEYYLDNFGNVLTLLSGVVFASMIN</sequence>
<feature type="chain" id="PRO_5043897146" description="Dickkopf N-terminal cysteine-rich domain-containing protein" evidence="1">
    <location>
        <begin position="22"/>
        <end position="379"/>
    </location>
</feature>
<proteinExistence type="predicted"/>
<dbReference type="AlphaFoldDB" id="A0AAU9K256"/>
<evidence type="ECO:0000256" key="1">
    <source>
        <dbReference type="SAM" id="SignalP"/>
    </source>
</evidence>
<name>A0AAU9K256_9CILI</name>
<feature type="signal peptide" evidence="1">
    <location>
        <begin position="1"/>
        <end position="21"/>
    </location>
</feature>
<comment type="caution">
    <text evidence="2">The sequence shown here is derived from an EMBL/GenBank/DDBJ whole genome shotgun (WGS) entry which is preliminary data.</text>
</comment>
<keyword evidence="1" id="KW-0732">Signal</keyword>
<accession>A0AAU9K256</accession>
<evidence type="ECO:0000313" key="2">
    <source>
        <dbReference type="EMBL" id="CAG9329727.1"/>
    </source>
</evidence>
<protein>
    <recommendedName>
        <fullName evidence="4">Dickkopf N-terminal cysteine-rich domain-containing protein</fullName>
    </recommendedName>
</protein>